<dbReference type="Proteomes" id="UP001375382">
    <property type="component" value="Unassembled WGS sequence"/>
</dbReference>
<organism evidence="1 2">
    <name type="scientific">Rheinheimera muenzenbergensis</name>
    <dbReference type="NCBI Taxonomy" id="1193628"/>
    <lineage>
        <taxon>Bacteria</taxon>
        <taxon>Pseudomonadati</taxon>
        <taxon>Pseudomonadota</taxon>
        <taxon>Gammaproteobacteria</taxon>
        <taxon>Chromatiales</taxon>
        <taxon>Chromatiaceae</taxon>
        <taxon>Rheinheimera</taxon>
    </lineage>
</organism>
<sequence>MDALAKLLHEIYKDAYLQGREDGLEGIHIEPQLVLDKYMSENGFFIKMSEMGFLSAPVGCSKANDVH</sequence>
<name>A0ABU8C6N3_9GAMM</name>
<accession>A0ABU8C6N3</accession>
<proteinExistence type="predicted"/>
<evidence type="ECO:0000313" key="1">
    <source>
        <dbReference type="EMBL" id="MEH8017578.1"/>
    </source>
</evidence>
<dbReference type="EMBL" id="JALAAR010000007">
    <property type="protein sequence ID" value="MEH8017578.1"/>
    <property type="molecule type" value="Genomic_DNA"/>
</dbReference>
<gene>
    <name evidence="1" type="ORF">MN202_10050</name>
</gene>
<comment type="caution">
    <text evidence="1">The sequence shown here is derived from an EMBL/GenBank/DDBJ whole genome shotgun (WGS) entry which is preliminary data.</text>
</comment>
<dbReference type="RefSeq" id="WP_335735989.1">
    <property type="nucleotide sequence ID" value="NZ_JALAAR010000007.1"/>
</dbReference>
<evidence type="ECO:0000313" key="2">
    <source>
        <dbReference type="Proteomes" id="UP001375382"/>
    </source>
</evidence>
<protein>
    <submittedName>
        <fullName evidence="1">Uncharacterized protein</fullName>
    </submittedName>
</protein>
<reference evidence="1 2" key="1">
    <citation type="journal article" date="2023" name="Ecotoxicol. Environ. Saf.">
        <title>Mercury remediation potential of mercury-resistant strain Rheinheimera metallidurans sp. nov. isolated from a municipal waste dumping site.</title>
        <authorList>
            <person name="Yadav V."/>
            <person name="Manjhi A."/>
            <person name="Vadakedath N."/>
        </authorList>
    </citation>
    <scope>NUCLEOTIDE SEQUENCE [LARGE SCALE GENOMIC DNA]</scope>
    <source>
        <strain evidence="1 2">E-49</strain>
    </source>
</reference>
<keyword evidence="2" id="KW-1185">Reference proteome</keyword>